<protein>
    <submittedName>
        <fullName evidence="2">Phage protein</fullName>
    </submittedName>
</protein>
<evidence type="ECO:0000256" key="1">
    <source>
        <dbReference type="SAM" id="MobiDB-lite"/>
    </source>
</evidence>
<evidence type="ECO:0000313" key="2">
    <source>
        <dbReference type="EMBL" id="SBT25332.1"/>
    </source>
</evidence>
<dbReference type="Proteomes" id="UP000078558">
    <property type="component" value="Chromosome I"/>
</dbReference>
<reference evidence="2 4" key="1">
    <citation type="submission" date="2016-06" db="EMBL/GenBank/DDBJ databases">
        <authorList>
            <person name="Kjaerup R.B."/>
            <person name="Dalgaard T.S."/>
            <person name="Juul-Madsen H.R."/>
        </authorList>
    </citation>
    <scope>NUCLEOTIDE SEQUENCE [LARGE SCALE GENOMIC DNA]</scope>
    <source>
        <strain evidence="2">Orrdi1</strain>
    </source>
</reference>
<reference evidence="3 4" key="2">
    <citation type="submission" date="2017-08" db="EMBL/GenBank/DDBJ databases">
        <authorList>
            <person name="de Groot N.N."/>
        </authorList>
    </citation>
    <scope>NUCLEOTIDE SEQUENCE [LARGE SCALE GENOMIC DNA]</scope>
    <source>
        <strain evidence="3">Orrdi1</strain>
    </source>
</reference>
<dbReference type="AlphaFoldDB" id="A0A1C3K1E3"/>
<dbReference type="EMBL" id="LT907988">
    <property type="protein sequence ID" value="SOE49126.1"/>
    <property type="molecule type" value="Genomic_DNA"/>
</dbReference>
<gene>
    <name evidence="2" type="ORF">ODI_03635</name>
    <name evidence="3" type="ORF">ODI_R1858</name>
</gene>
<dbReference type="OrthoDB" id="5438497at2"/>
<proteinExistence type="predicted"/>
<keyword evidence="4" id="KW-1185">Reference proteome</keyword>
<dbReference type="InterPro" id="IPR023366">
    <property type="entry name" value="ATP_synth_asu-like_sf"/>
</dbReference>
<dbReference type="Gene3D" id="2.40.30.20">
    <property type="match status" value="1"/>
</dbReference>
<organism evidence="2 4">
    <name type="scientific">Orrella dioscoreae</name>
    <dbReference type="NCBI Taxonomy" id="1851544"/>
    <lineage>
        <taxon>Bacteria</taxon>
        <taxon>Pseudomonadati</taxon>
        <taxon>Pseudomonadota</taxon>
        <taxon>Betaproteobacteria</taxon>
        <taxon>Burkholderiales</taxon>
        <taxon>Alcaligenaceae</taxon>
        <taxon>Orrella</taxon>
    </lineage>
</organism>
<feature type="region of interest" description="Disordered" evidence="1">
    <location>
        <begin position="778"/>
        <end position="808"/>
    </location>
</feature>
<dbReference type="KEGG" id="odi:ODI_R1858"/>
<dbReference type="STRING" id="1851544.ODI_03635"/>
<name>A0A1C3K1E3_9BURK</name>
<evidence type="ECO:0000313" key="3">
    <source>
        <dbReference type="EMBL" id="SOE49126.1"/>
    </source>
</evidence>
<dbReference type="RefSeq" id="WP_067753095.1">
    <property type="nucleotide sequence ID" value="NZ_LT907988.1"/>
</dbReference>
<accession>A0A1C3K1E3</accession>
<dbReference type="EMBL" id="FLRC01000017">
    <property type="protein sequence ID" value="SBT25332.1"/>
    <property type="molecule type" value="Genomic_DNA"/>
</dbReference>
<sequence>MAKEAPILQTFDGGELSPRLGGRTDLAKYFNGCSVLENFLPTVQGPAVRRGGTQYIARAKPGGGRVWLVRFQVSERISYMLEFGHLYIRFYVNRGQLVVGGVPVEVVSPYTSADLTSIDGTCAIRVAQSADTMYIFHRGHQPRKLLRTGAESFSLVAASFTEGPFDDVNPNKAITVTSSGVSGAVALTASQSIFQAGHVGTLFYLETADLSAVRPWAVYQEVGLGDRRRVDNRVYQCTAVGGANAVTGNQTPIHTDGKAWDGDGVDIDNDQRGPIGVEWQYIHAGYGIVRIDAVSSGSVATGTVVLTLPTEVMPGGGSSTTVTDFPIASMSASSAPNWMRVSAPGHPFIVGDPVVITGTNFTASGQPNVQRNGSFVVMATTANTYDVTVAPPASPYAYDPAASGSARRTISVVYPSHTPSWKWAFSLFSSVNGWPEHGAFWRQRLSLVSGRKVALSVTGDFENFAGKIGGEVTTDSAIVQTLNARQINRVVWVVESDELILGTDGDEWLIGPIQPNQAVGPANVRAERRTFYGSRSIQPAEVGGRVLFVQASGQRMRDYQYDYNTNNYASADTTKLADHILVQGAVDLTYQQEPDSIIWAARADGMLVGCTYDQEPGRSDVYAWHPHPMTNGFVEAVETMPAPDGGSDELWVVVRREINGETVRYVELLRAPLGDQEDQAEAFYVDSGLTYRGAPTMSISGLGHLEGQTVQILTDGAAHPDRVVEGGQITLQIEASVVHAGLPAPCAMATMSIEAGASNGTAQAKKKRLTNVSVRMHRSLGGNLGPERDETETMDFRRPSQPMGAAPPLFSGDYSVSWRGGYEGIAKIWYTNNQPLPATILAFMPVVSTNDDR</sequence>
<evidence type="ECO:0000313" key="4">
    <source>
        <dbReference type="Proteomes" id="UP000078558"/>
    </source>
</evidence>